<feature type="transmembrane region" description="Helical" evidence="1">
    <location>
        <begin position="125"/>
        <end position="143"/>
    </location>
</feature>
<gene>
    <name evidence="2" type="ORF">ACFFQ6_24650</name>
</gene>
<dbReference type="RefSeq" id="WP_003945390.1">
    <property type="nucleotide sequence ID" value="NZ_JBHMAS010000056.1"/>
</dbReference>
<evidence type="ECO:0000313" key="3">
    <source>
        <dbReference type="Proteomes" id="UP001589587"/>
    </source>
</evidence>
<dbReference type="Proteomes" id="UP001589587">
    <property type="component" value="Unassembled WGS sequence"/>
</dbReference>
<proteinExistence type="predicted"/>
<keyword evidence="1" id="KW-0812">Transmembrane</keyword>
<feature type="transmembrane region" description="Helical" evidence="1">
    <location>
        <begin position="95"/>
        <end position="118"/>
    </location>
</feature>
<comment type="caution">
    <text evidence="2">The sequence shown here is derived from an EMBL/GenBank/DDBJ whole genome shotgun (WGS) entry which is preliminary data.</text>
</comment>
<keyword evidence="1" id="KW-1133">Transmembrane helix</keyword>
<evidence type="ECO:0000256" key="1">
    <source>
        <dbReference type="SAM" id="Phobius"/>
    </source>
</evidence>
<name>A0ABV5XKA5_9NOCA</name>
<keyword evidence="3" id="KW-1185">Reference proteome</keyword>
<accession>A0ABV5XKA5</accession>
<protein>
    <submittedName>
        <fullName evidence="2">Uncharacterized protein</fullName>
    </submittedName>
</protein>
<feature type="transmembrane region" description="Helical" evidence="1">
    <location>
        <begin position="50"/>
        <end position="75"/>
    </location>
</feature>
<feature type="transmembrane region" description="Helical" evidence="1">
    <location>
        <begin position="149"/>
        <end position="171"/>
    </location>
</feature>
<keyword evidence="1" id="KW-0472">Membrane</keyword>
<dbReference type="EMBL" id="JBHMAS010000056">
    <property type="protein sequence ID" value="MFB9782903.1"/>
    <property type="molecule type" value="Genomic_DNA"/>
</dbReference>
<evidence type="ECO:0000313" key="2">
    <source>
        <dbReference type="EMBL" id="MFB9782903.1"/>
    </source>
</evidence>
<organism evidence="2 3">
    <name type="scientific">Rhodococcus baikonurensis</name>
    <dbReference type="NCBI Taxonomy" id="172041"/>
    <lineage>
        <taxon>Bacteria</taxon>
        <taxon>Bacillati</taxon>
        <taxon>Actinomycetota</taxon>
        <taxon>Actinomycetes</taxon>
        <taxon>Mycobacteriales</taxon>
        <taxon>Nocardiaceae</taxon>
        <taxon>Rhodococcus</taxon>
        <taxon>Rhodococcus erythropolis group</taxon>
    </lineage>
</organism>
<sequence length="181" mass="19138">MGPAIFGLSPLFWNDGHYGVVGGMLIAVSTVPWVFGLLGEYEKLRAPFPVVSGLWFLLVLVGMFGTVAFGLQGFFEGVFGVDDSSALASFAGYPTAGTIMLLLAGPTFPFALVVFGTMQWRARTVPPACAVLVLIAAVAFPIARATREVPVAIVADLVMVAAFCGVAWYAWTRQIAAVDNS</sequence>
<feature type="transmembrane region" description="Helical" evidence="1">
    <location>
        <begin position="20"/>
        <end position="38"/>
    </location>
</feature>
<reference evidence="2 3" key="1">
    <citation type="submission" date="2024-09" db="EMBL/GenBank/DDBJ databases">
        <authorList>
            <person name="Sun Q."/>
            <person name="Mori K."/>
        </authorList>
    </citation>
    <scope>NUCLEOTIDE SEQUENCE [LARGE SCALE GENOMIC DNA]</scope>
    <source>
        <strain evidence="2 3">JCM 11411</strain>
    </source>
</reference>